<organism evidence="2 3">
    <name type="scientific">Puccinia graminis f. sp. tritici</name>
    <dbReference type="NCBI Taxonomy" id="56615"/>
    <lineage>
        <taxon>Eukaryota</taxon>
        <taxon>Fungi</taxon>
        <taxon>Dikarya</taxon>
        <taxon>Basidiomycota</taxon>
        <taxon>Pucciniomycotina</taxon>
        <taxon>Pucciniomycetes</taxon>
        <taxon>Pucciniales</taxon>
        <taxon>Pucciniaceae</taxon>
        <taxon>Puccinia</taxon>
    </lineage>
</organism>
<comment type="caution">
    <text evidence="2">The sequence shown here is derived from an EMBL/GenBank/DDBJ whole genome shotgun (WGS) entry which is preliminary data.</text>
</comment>
<protein>
    <recommendedName>
        <fullName evidence="4">RING-type domain-containing protein</fullName>
    </recommendedName>
</protein>
<reference evidence="2 3" key="1">
    <citation type="submission" date="2019-05" db="EMBL/GenBank/DDBJ databases">
        <title>Emergence of the Ug99 lineage of the wheat stem rust pathogen through somatic hybridization.</title>
        <authorList>
            <person name="Li F."/>
            <person name="Upadhyaya N.M."/>
            <person name="Sperschneider J."/>
            <person name="Matny O."/>
            <person name="Nguyen-Phuc H."/>
            <person name="Mago R."/>
            <person name="Raley C."/>
            <person name="Miller M.E."/>
            <person name="Silverstein K.A.T."/>
            <person name="Henningsen E."/>
            <person name="Hirsch C.D."/>
            <person name="Visser B."/>
            <person name="Pretorius Z.A."/>
            <person name="Steffenson B.J."/>
            <person name="Schwessinger B."/>
            <person name="Dodds P.N."/>
            <person name="Figueroa M."/>
        </authorList>
    </citation>
    <scope>NUCLEOTIDE SEQUENCE [LARGE SCALE GENOMIC DNA]</scope>
    <source>
        <strain evidence="2 3">Ug99</strain>
    </source>
</reference>
<evidence type="ECO:0000313" key="2">
    <source>
        <dbReference type="EMBL" id="KAA1082225.1"/>
    </source>
</evidence>
<dbReference type="Gene3D" id="3.30.40.10">
    <property type="entry name" value="Zinc/RING finger domain, C3HC4 (zinc finger)"/>
    <property type="match status" value="1"/>
</dbReference>
<dbReference type="SUPFAM" id="SSF57850">
    <property type="entry name" value="RING/U-box"/>
    <property type="match status" value="1"/>
</dbReference>
<evidence type="ECO:0008006" key="4">
    <source>
        <dbReference type="Google" id="ProtNLM"/>
    </source>
</evidence>
<sequence length="149" mass="16440">MLNLIVLFSPKVFLVSIPVCGLPFEHGASSSNSFQKLRQSCKSIKQKCTSSVRSGLRRLSHFGSSSTGPQEARLCSICSTAMLDRQDEFMWPTCVEGHAVHRGCVDPRSIAASSCPICQAVAPSILVRQVEHQEERTPVSDLHHLRSQY</sequence>
<dbReference type="EMBL" id="VDEP01000439">
    <property type="protein sequence ID" value="KAA1082225.1"/>
    <property type="molecule type" value="Genomic_DNA"/>
</dbReference>
<feature type="signal peptide" evidence="1">
    <location>
        <begin position="1"/>
        <end position="21"/>
    </location>
</feature>
<dbReference type="Proteomes" id="UP000325313">
    <property type="component" value="Unassembled WGS sequence"/>
</dbReference>
<name>A0A5B0MZ43_PUCGR</name>
<keyword evidence="1" id="KW-0732">Signal</keyword>
<dbReference type="AlphaFoldDB" id="A0A5B0MZ43"/>
<evidence type="ECO:0000256" key="1">
    <source>
        <dbReference type="SAM" id="SignalP"/>
    </source>
</evidence>
<accession>A0A5B0MZ43</accession>
<dbReference type="InterPro" id="IPR013083">
    <property type="entry name" value="Znf_RING/FYVE/PHD"/>
</dbReference>
<gene>
    <name evidence="2" type="ORF">PGTUg99_028273</name>
</gene>
<proteinExistence type="predicted"/>
<evidence type="ECO:0000313" key="3">
    <source>
        <dbReference type="Proteomes" id="UP000325313"/>
    </source>
</evidence>
<feature type="chain" id="PRO_5022755048" description="RING-type domain-containing protein" evidence="1">
    <location>
        <begin position="22"/>
        <end position="149"/>
    </location>
</feature>